<accession>A0A9P0NP81</accession>
<evidence type="ECO:0000313" key="2">
    <source>
        <dbReference type="EMBL" id="CAH1736568.1"/>
    </source>
</evidence>
<keyword evidence="3" id="KW-1185">Reference proteome</keyword>
<organism evidence="2 3">
    <name type="scientific">Aphis gossypii</name>
    <name type="common">Cotton aphid</name>
    <dbReference type="NCBI Taxonomy" id="80765"/>
    <lineage>
        <taxon>Eukaryota</taxon>
        <taxon>Metazoa</taxon>
        <taxon>Ecdysozoa</taxon>
        <taxon>Arthropoda</taxon>
        <taxon>Hexapoda</taxon>
        <taxon>Insecta</taxon>
        <taxon>Pterygota</taxon>
        <taxon>Neoptera</taxon>
        <taxon>Paraneoptera</taxon>
        <taxon>Hemiptera</taxon>
        <taxon>Sternorrhyncha</taxon>
        <taxon>Aphidomorpha</taxon>
        <taxon>Aphidoidea</taxon>
        <taxon>Aphididae</taxon>
        <taxon>Aphidini</taxon>
        <taxon>Aphis</taxon>
        <taxon>Aphis</taxon>
    </lineage>
</organism>
<proteinExistence type="predicted"/>
<gene>
    <name evidence="2" type="ORF">APHIGO_LOCUS10284</name>
</gene>
<keyword evidence="1" id="KW-1133">Transmembrane helix</keyword>
<reference evidence="2" key="2">
    <citation type="submission" date="2022-10" db="EMBL/GenBank/DDBJ databases">
        <authorList>
            <consortium name="ENA_rothamsted_submissions"/>
            <consortium name="culmorum"/>
            <person name="King R."/>
        </authorList>
    </citation>
    <scope>NUCLEOTIDE SEQUENCE</scope>
</reference>
<reference evidence="2" key="1">
    <citation type="submission" date="2022-02" db="EMBL/GenBank/DDBJ databases">
        <authorList>
            <person name="King R."/>
        </authorList>
    </citation>
    <scope>NUCLEOTIDE SEQUENCE</scope>
</reference>
<evidence type="ECO:0000313" key="3">
    <source>
        <dbReference type="Proteomes" id="UP001154329"/>
    </source>
</evidence>
<dbReference type="AlphaFoldDB" id="A0A9P0NP81"/>
<protein>
    <submittedName>
        <fullName evidence="2">Uncharacterized protein</fullName>
    </submittedName>
</protein>
<keyword evidence="1" id="KW-0472">Membrane</keyword>
<feature type="transmembrane region" description="Helical" evidence="1">
    <location>
        <begin position="93"/>
        <end position="114"/>
    </location>
</feature>
<evidence type="ECO:0000256" key="1">
    <source>
        <dbReference type="SAM" id="Phobius"/>
    </source>
</evidence>
<dbReference type="EMBL" id="OU899037">
    <property type="protein sequence ID" value="CAH1736568.1"/>
    <property type="molecule type" value="Genomic_DNA"/>
</dbReference>
<name>A0A9P0NP81_APHGO</name>
<dbReference type="Proteomes" id="UP001154329">
    <property type="component" value="Chromosome 4"/>
</dbReference>
<keyword evidence="1" id="KW-0812">Transmembrane</keyword>
<sequence length="126" mass="14708">MTWVFRRLYRSTIITCILRINLCTECKFFINPEDPTRRCSNHDAAPTGCATFAAVRFPKLEHTHRRKKIMSLDWHSDLLASAEALSPVYSTYLYMYICVAAYTRVILIGGYRYVLKIVYIIYIELA</sequence>